<dbReference type="Proteomes" id="UP001176521">
    <property type="component" value="Unassembled WGS sequence"/>
</dbReference>
<sequence>LRRRQDSALRRVLPTTDSVLRFPGLPGASSGIGGVTSVVPTSGVLPASGLPGVSSGIGSVTSIISGATDILPTSGVLPASGLPGVSSGIGGVTSRRTSCLPTACSRLLACLA</sequence>
<dbReference type="EMBL" id="JAPDMQ010000514">
    <property type="protein sequence ID" value="KAK0523438.1"/>
    <property type="molecule type" value="Genomic_DNA"/>
</dbReference>
<reference evidence="1" key="1">
    <citation type="journal article" date="2023" name="PhytoFront">
        <title>Draft Genome Resources of Seven Strains of Tilletia horrida, Causal Agent of Kernel Smut of Rice.</title>
        <authorList>
            <person name="Khanal S."/>
            <person name="Antony Babu S."/>
            <person name="Zhou X.G."/>
        </authorList>
    </citation>
    <scope>NUCLEOTIDE SEQUENCE</scope>
    <source>
        <strain evidence="1">TX3</strain>
    </source>
</reference>
<name>A0AAN6G920_9BASI</name>
<protein>
    <submittedName>
        <fullName evidence="1">Uncharacterized protein</fullName>
    </submittedName>
</protein>
<gene>
    <name evidence="1" type="ORF">OC842_006142</name>
</gene>
<evidence type="ECO:0000313" key="2">
    <source>
        <dbReference type="Proteomes" id="UP001176521"/>
    </source>
</evidence>
<dbReference type="AlphaFoldDB" id="A0AAN6G920"/>
<accession>A0AAN6G920</accession>
<organism evidence="1 2">
    <name type="scientific">Tilletia horrida</name>
    <dbReference type="NCBI Taxonomy" id="155126"/>
    <lineage>
        <taxon>Eukaryota</taxon>
        <taxon>Fungi</taxon>
        <taxon>Dikarya</taxon>
        <taxon>Basidiomycota</taxon>
        <taxon>Ustilaginomycotina</taxon>
        <taxon>Exobasidiomycetes</taxon>
        <taxon>Tilletiales</taxon>
        <taxon>Tilletiaceae</taxon>
        <taxon>Tilletia</taxon>
    </lineage>
</organism>
<feature type="non-terminal residue" evidence="1">
    <location>
        <position position="1"/>
    </location>
</feature>
<comment type="caution">
    <text evidence="1">The sequence shown here is derived from an EMBL/GenBank/DDBJ whole genome shotgun (WGS) entry which is preliminary data.</text>
</comment>
<evidence type="ECO:0000313" key="1">
    <source>
        <dbReference type="EMBL" id="KAK0523438.1"/>
    </source>
</evidence>
<keyword evidence="2" id="KW-1185">Reference proteome</keyword>
<proteinExistence type="predicted"/>